<accession>A0A934V5C3</accession>
<dbReference type="Pfam" id="PF14428">
    <property type="entry name" value="DddA-like"/>
    <property type="match status" value="1"/>
</dbReference>
<proteinExistence type="predicted"/>
<feature type="compositionally biased region" description="Polar residues" evidence="1">
    <location>
        <begin position="85"/>
        <end position="100"/>
    </location>
</feature>
<feature type="region of interest" description="Disordered" evidence="1">
    <location>
        <begin position="18"/>
        <end position="110"/>
    </location>
</feature>
<gene>
    <name evidence="2" type="ORF">JHE00_08950</name>
</gene>
<evidence type="ECO:0000256" key="1">
    <source>
        <dbReference type="SAM" id="MobiDB-lite"/>
    </source>
</evidence>
<name>A0A934V5C3_9PSEU</name>
<comment type="caution">
    <text evidence="2">The sequence shown here is derived from an EMBL/GenBank/DDBJ whole genome shotgun (WGS) entry which is preliminary data.</text>
</comment>
<feature type="compositionally biased region" description="Polar residues" evidence="1">
    <location>
        <begin position="30"/>
        <end position="50"/>
    </location>
</feature>
<reference evidence="2" key="1">
    <citation type="submission" date="2020-12" db="EMBL/GenBank/DDBJ databases">
        <title>Prauserella sp. ASG 168, a novel actinomycete isolated from cave rock.</title>
        <authorList>
            <person name="Suriyachadkun C."/>
        </authorList>
    </citation>
    <scope>NUCLEOTIDE SEQUENCE</scope>
    <source>
        <strain evidence="2">ASG 168</strain>
    </source>
</reference>
<keyword evidence="3" id="KW-1185">Reference proteome</keyword>
<protein>
    <submittedName>
        <fullName evidence="2">Uncharacterized protein</fullName>
    </submittedName>
</protein>
<sequence length="252" mass="27955">MKRRWQHCTTRRAGATTFKAASWPKRRKWTTSCNNSSPRSATPRSATCFTGKQRRPRKLSAPPRRPWRSSGRASTPPCNDFKAEQGTSAPTASQERSTPQDIIRNRHGDRYPIEAAPIPERLPPRVRRGEANPRLVAFPELGGRKLGHITPDRDDPWTGEARTELVKRGIPNAVARRLANHVEMKTATMMIRLGERHGRLTLNHAPCGSEPGATGGCHEYLPDILPAGFSLTVLGTDVNGTPFKRTYKGTAP</sequence>
<dbReference type="Proteomes" id="UP000635245">
    <property type="component" value="Unassembled WGS sequence"/>
</dbReference>
<organism evidence="2 3">
    <name type="scientific">Prauserella cavernicola</name>
    <dbReference type="NCBI Taxonomy" id="2800127"/>
    <lineage>
        <taxon>Bacteria</taxon>
        <taxon>Bacillati</taxon>
        <taxon>Actinomycetota</taxon>
        <taxon>Actinomycetes</taxon>
        <taxon>Pseudonocardiales</taxon>
        <taxon>Pseudonocardiaceae</taxon>
        <taxon>Prauserella</taxon>
    </lineage>
</organism>
<evidence type="ECO:0000313" key="2">
    <source>
        <dbReference type="EMBL" id="MBK1784453.1"/>
    </source>
</evidence>
<dbReference type="AlphaFoldDB" id="A0A934V5C3"/>
<evidence type="ECO:0000313" key="3">
    <source>
        <dbReference type="Proteomes" id="UP000635245"/>
    </source>
</evidence>
<dbReference type="InterPro" id="IPR032724">
    <property type="entry name" value="SCP1.201-like"/>
</dbReference>
<dbReference type="EMBL" id="JAENJH010000002">
    <property type="protein sequence ID" value="MBK1784453.1"/>
    <property type="molecule type" value="Genomic_DNA"/>
</dbReference>